<dbReference type="Proteomes" id="UP000772434">
    <property type="component" value="Unassembled WGS sequence"/>
</dbReference>
<dbReference type="InterPro" id="IPR013702">
    <property type="entry name" value="FIST_domain_N"/>
</dbReference>
<reference evidence="2" key="1">
    <citation type="submission" date="2020-11" db="EMBL/GenBank/DDBJ databases">
        <authorList>
            <consortium name="DOE Joint Genome Institute"/>
            <person name="Ahrendt S."/>
            <person name="Riley R."/>
            <person name="Andreopoulos W."/>
            <person name="Labutti K."/>
            <person name="Pangilinan J."/>
            <person name="Ruiz-Duenas F.J."/>
            <person name="Barrasa J.M."/>
            <person name="Sanchez-Garcia M."/>
            <person name="Camarero S."/>
            <person name="Miyauchi S."/>
            <person name="Serrano A."/>
            <person name="Linde D."/>
            <person name="Babiker R."/>
            <person name="Drula E."/>
            <person name="Ayuso-Fernandez I."/>
            <person name="Pacheco R."/>
            <person name="Padilla G."/>
            <person name="Ferreira P."/>
            <person name="Barriuso J."/>
            <person name="Kellner H."/>
            <person name="Castanera R."/>
            <person name="Alfaro M."/>
            <person name="Ramirez L."/>
            <person name="Pisabarro A.G."/>
            <person name="Kuo A."/>
            <person name="Tritt A."/>
            <person name="Lipzen A."/>
            <person name="He G."/>
            <person name="Yan M."/>
            <person name="Ng V."/>
            <person name="Cullen D."/>
            <person name="Martin F."/>
            <person name="Rosso M.-N."/>
            <person name="Henrissat B."/>
            <person name="Hibbett D."/>
            <person name="Martinez A.T."/>
            <person name="Grigoriev I.V."/>
        </authorList>
    </citation>
    <scope>NUCLEOTIDE SEQUENCE</scope>
    <source>
        <strain evidence="2">AH 40177</strain>
    </source>
</reference>
<accession>A0A9P5PIK1</accession>
<gene>
    <name evidence="2" type="ORF">BDP27DRAFT_1299738</name>
</gene>
<keyword evidence="3" id="KW-1185">Reference proteome</keyword>
<evidence type="ECO:0000259" key="1">
    <source>
        <dbReference type="Pfam" id="PF08495"/>
    </source>
</evidence>
<feature type="domain" description="FIST" evidence="1">
    <location>
        <begin position="49"/>
        <end position="270"/>
    </location>
</feature>
<comment type="caution">
    <text evidence="2">The sequence shown here is derived from an EMBL/GenBank/DDBJ whole genome shotgun (WGS) entry which is preliminary data.</text>
</comment>
<dbReference type="AlphaFoldDB" id="A0A9P5PIK1"/>
<dbReference type="OrthoDB" id="10251508at2759"/>
<evidence type="ECO:0000313" key="2">
    <source>
        <dbReference type="EMBL" id="KAF9063282.1"/>
    </source>
</evidence>
<sequence length="413" mass="44277">MFFSATITSRSSTSIISRLSQIKAQHASKPHVLLFALSSPTPSDSSKSELSALVDTLLTFSSSSESVGCLSAPLIPGSISCSIALFDPQNVVTFRSTIAGKEKVQVGRWHALRKRYDTIQHGENMELDTMEKALSNGGPVDWDNLWKAKTKETRGLLPRGLTSYLNSPTRANGESSVLYFSDLSPEGLSSSIPEAFPRANQLGLLASSTPFVTGRPVTLFHNQEIYDTGAVGVAFENSKPMGFALPRDVEPLGEALSVTDSEGNLINTLNSSNPTQLLLSCIRAAGIDAASYETEFLLGVLPRTGSLSYQLHAITAGDPSRGTLSLNAQTMAPVVGSRVQFYHRIRKPETSSLLSPGSSMSFTVVSPEHSSSERSELVLENRFVAASDNGFVLGRTGETPWSCIVPGCVSQIK</sequence>
<proteinExistence type="predicted"/>
<protein>
    <recommendedName>
        <fullName evidence="1">FIST domain-containing protein</fullName>
    </recommendedName>
</protein>
<name>A0A9P5PIK1_9AGAR</name>
<organism evidence="2 3">
    <name type="scientific">Rhodocollybia butyracea</name>
    <dbReference type="NCBI Taxonomy" id="206335"/>
    <lineage>
        <taxon>Eukaryota</taxon>
        <taxon>Fungi</taxon>
        <taxon>Dikarya</taxon>
        <taxon>Basidiomycota</taxon>
        <taxon>Agaricomycotina</taxon>
        <taxon>Agaricomycetes</taxon>
        <taxon>Agaricomycetidae</taxon>
        <taxon>Agaricales</taxon>
        <taxon>Marasmiineae</taxon>
        <taxon>Omphalotaceae</taxon>
        <taxon>Rhodocollybia</taxon>
    </lineage>
</organism>
<evidence type="ECO:0000313" key="3">
    <source>
        <dbReference type="Proteomes" id="UP000772434"/>
    </source>
</evidence>
<dbReference type="Pfam" id="PF08495">
    <property type="entry name" value="FIST"/>
    <property type="match status" value="1"/>
</dbReference>
<dbReference type="EMBL" id="JADNRY010000149">
    <property type="protein sequence ID" value="KAF9063282.1"/>
    <property type="molecule type" value="Genomic_DNA"/>
</dbReference>